<sequence>MSDRPLISLRPFSLRHAKSLSDGRLTPPAIPENLRHRLWSTLRAFNEPVYYSTDDNPNWVHNSTILEQAEASYSRLLGKDSYRDGFREPLDLQQVVIAGPGPDVLDLLEIVEAEQDDDHLSLYQRAINDAFTDFGCPWRLSDGAFFKIDSEFLDGEVLERTVQLLGGPQFKGASDEFHTARDKLTDGAIRDAISYASHSVESTLKAATGMATGDATQLVAQFIKDGNMDDIPADKAKAVAKALQGVVILRNELGGHGQGQNVVTPSRAYGELAVHMAGAVNQFVIEQFLRKNSPPMPQTKALQVHTKLSIPVEEMDDEIPF</sequence>
<evidence type="ECO:0000313" key="1">
    <source>
        <dbReference type="EMBL" id="NIK87560.1"/>
    </source>
</evidence>
<proteinExistence type="predicted"/>
<accession>A0A846MX11</accession>
<keyword evidence="2" id="KW-1185">Reference proteome</keyword>
<comment type="caution">
    <text evidence="1">The sequence shown here is derived from an EMBL/GenBank/DDBJ whole genome shotgun (WGS) entry which is preliminary data.</text>
</comment>
<dbReference type="Proteomes" id="UP000570514">
    <property type="component" value="Unassembled WGS sequence"/>
</dbReference>
<dbReference type="EMBL" id="JAASRM010000001">
    <property type="protein sequence ID" value="NIK87560.1"/>
    <property type="molecule type" value="Genomic_DNA"/>
</dbReference>
<evidence type="ECO:0008006" key="3">
    <source>
        <dbReference type="Google" id="ProtNLM"/>
    </source>
</evidence>
<gene>
    <name evidence="1" type="ORF">FHS83_000878</name>
</gene>
<reference evidence="1 2" key="1">
    <citation type="submission" date="2020-03" db="EMBL/GenBank/DDBJ databases">
        <title>Genomic Encyclopedia of Type Strains, Phase IV (KMG-IV): sequencing the most valuable type-strain genomes for metagenomic binning, comparative biology and taxonomic classification.</title>
        <authorList>
            <person name="Goeker M."/>
        </authorList>
    </citation>
    <scope>NUCLEOTIDE SEQUENCE [LARGE SCALE GENOMIC DNA]</scope>
    <source>
        <strain evidence="1 2">DSM 19867</strain>
    </source>
</reference>
<organism evidence="1 2">
    <name type="scientific">Rhizomicrobium palustre</name>
    <dbReference type="NCBI Taxonomy" id="189966"/>
    <lineage>
        <taxon>Bacteria</taxon>
        <taxon>Pseudomonadati</taxon>
        <taxon>Pseudomonadota</taxon>
        <taxon>Alphaproteobacteria</taxon>
        <taxon>Micropepsales</taxon>
        <taxon>Micropepsaceae</taxon>
        <taxon>Rhizomicrobium</taxon>
    </lineage>
</organism>
<protein>
    <recommendedName>
        <fullName evidence="3">Abortive infection protein-like C-terminal domain-containing protein</fullName>
    </recommendedName>
</protein>
<dbReference type="RefSeq" id="WP_167081293.1">
    <property type="nucleotide sequence ID" value="NZ_BAAADC010000001.1"/>
</dbReference>
<evidence type="ECO:0000313" key="2">
    <source>
        <dbReference type="Proteomes" id="UP000570514"/>
    </source>
</evidence>
<dbReference type="AlphaFoldDB" id="A0A846MX11"/>
<name>A0A846MX11_9PROT</name>